<evidence type="ECO:0000256" key="1">
    <source>
        <dbReference type="SAM" id="Phobius"/>
    </source>
</evidence>
<accession>A0A6M0H0T3</accession>
<comment type="caution">
    <text evidence="2">The sequence shown here is derived from an EMBL/GenBank/DDBJ whole genome shotgun (WGS) entry which is preliminary data.</text>
</comment>
<gene>
    <name evidence="2" type="ORF">G3M99_02555</name>
</gene>
<sequence length="177" mass="19968">MDNFIVYQSKGKQLSIMFLAIVMLVIGAFLLFFGITSEESVNWLCLIIGIVSVVFFGYCLFFILKELFVGKEIVVVNKEGFYDRSSALSKKNELIKWEAVESIKIVSVTGQQFVSIYLIDSDVYLKSISGLRKKAVQANLKLGTGHININMQSAKNVSIEELYDVMNEFCLTYSKKA</sequence>
<organism evidence="2 3">
    <name type="scientific">Clostridium senegalense</name>
    <dbReference type="NCBI Taxonomy" id="1465809"/>
    <lineage>
        <taxon>Bacteria</taxon>
        <taxon>Bacillati</taxon>
        <taxon>Bacillota</taxon>
        <taxon>Clostridia</taxon>
        <taxon>Eubacteriales</taxon>
        <taxon>Clostridiaceae</taxon>
        <taxon>Clostridium</taxon>
    </lineage>
</organism>
<dbReference type="NCBIfam" id="NF041635">
    <property type="entry name" value="STM3941_fam"/>
    <property type="match status" value="1"/>
</dbReference>
<dbReference type="Proteomes" id="UP000481872">
    <property type="component" value="Unassembled WGS sequence"/>
</dbReference>
<keyword evidence="3" id="KW-1185">Reference proteome</keyword>
<keyword evidence="1" id="KW-0472">Membrane</keyword>
<proteinExistence type="predicted"/>
<feature type="transmembrane region" description="Helical" evidence="1">
    <location>
        <begin position="41"/>
        <end position="64"/>
    </location>
</feature>
<dbReference type="EMBL" id="JAAGPU010000002">
    <property type="protein sequence ID" value="NEU03754.1"/>
    <property type="molecule type" value="Genomic_DNA"/>
</dbReference>
<feature type="transmembrane region" description="Helical" evidence="1">
    <location>
        <begin position="14"/>
        <end position="35"/>
    </location>
</feature>
<dbReference type="AlphaFoldDB" id="A0A6M0H0T3"/>
<dbReference type="InterPro" id="IPR048136">
    <property type="entry name" value="STM3941-like"/>
</dbReference>
<keyword evidence="1" id="KW-0812">Transmembrane</keyword>
<reference evidence="2 3" key="1">
    <citation type="submission" date="2020-02" db="EMBL/GenBank/DDBJ databases">
        <title>Genome assembly of a novel Clostridium senegalense strain.</title>
        <authorList>
            <person name="Gupta T.B."/>
            <person name="Jauregui R."/>
            <person name="Maclean P."/>
            <person name="Nawarathana A."/>
            <person name="Brightwell G."/>
        </authorList>
    </citation>
    <scope>NUCLEOTIDE SEQUENCE [LARGE SCALE GENOMIC DNA]</scope>
    <source>
        <strain evidence="2 3">AGRFS4</strain>
    </source>
</reference>
<evidence type="ECO:0000313" key="2">
    <source>
        <dbReference type="EMBL" id="NEU03754.1"/>
    </source>
</evidence>
<evidence type="ECO:0000313" key="3">
    <source>
        <dbReference type="Proteomes" id="UP000481872"/>
    </source>
</evidence>
<keyword evidence="1" id="KW-1133">Transmembrane helix</keyword>
<dbReference type="RefSeq" id="WP_199869078.1">
    <property type="nucleotide sequence ID" value="NZ_JAAGPU010000002.1"/>
</dbReference>
<protein>
    <submittedName>
        <fullName evidence="2">YfjD family protein</fullName>
    </submittedName>
</protein>
<name>A0A6M0H0T3_9CLOT</name>